<feature type="compositionally biased region" description="Gly residues" evidence="4">
    <location>
        <begin position="260"/>
        <end position="281"/>
    </location>
</feature>
<dbReference type="Proteomes" id="UP000887575">
    <property type="component" value="Unassembled WGS sequence"/>
</dbReference>
<evidence type="ECO:0000256" key="2">
    <source>
        <dbReference type="ARBA" id="ARBA00022884"/>
    </source>
</evidence>
<keyword evidence="1" id="KW-0677">Repeat</keyword>
<accession>A0AAF3FCL0</accession>
<dbReference type="FunFam" id="3.30.70.330:FF:000040">
    <property type="entry name" value="Heterogeneous nuclear ribonucleoprotein A2/B1"/>
    <property type="match status" value="1"/>
</dbReference>
<keyword evidence="6" id="KW-1185">Reference proteome</keyword>
<dbReference type="SUPFAM" id="SSF54928">
    <property type="entry name" value="RNA-binding domain, RBD"/>
    <property type="match status" value="1"/>
</dbReference>
<dbReference type="InterPro" id="IPR035979">
    <property type="entry name" value="RBD_domain_sf"/>
</dbReference>
<dbReference type="WBParaSite" id="MBELARI_LOCUS4608.2">
    <property type="protein sequence ID" value="MBELARI_LOCUS4608.2"/>
    <property type="gene ID" value="MBELARI_LOCUS4608"/>
</dbReference>
<feature type="domain" description="RRM" evidence="5">
    <location>
        <begin position="114"/>
        <end position="191"/>
    </location>
</feature>
<feature type="compositionally biased region" description="Basic and acidic residues" evidence="4">
    <location>
        <begin position="85"/>
        <end position="105"/>
    </location>
</feature>
<feature type="region of interest" description="Disordered" evidence="4">
    <location>
        <begin position="85"/>
        <end position="110"/>
    </location>
</feature>
<evidence type="ECO:0000259" key="5">
    <source>
        <dbReference type="PROSITE" id="PS50102"/>
    </source>
</evidence>
<dbReference type="InterPro" id="IPR000504">
    <property type="entry name" value="RRM_dom"/>
</dbReference>
<organism evidence="6 7">
    <name type="scientific">Mesorhabditis belari</name>
    <dbReference type="NCBI Taxonomy" id="2138241"/>
    <lineage>
        <taxon>Eukaryota</taxon>
        <taxon>Metazoa</taxon>
        <taxon>Ecdysozoa</taxon>
        <taxon>Nematoda</taxon>
        <taxon>Chromadorea</taxon>
        <taxon>Rhabditida</taxon>
        <taxon>Rhabditina</taxon>
        <taxon>Rhabditomorpha</taxon>
        <taxon>Rhabditoidea</taxon>
        <taxon>Rhabditidae</taxon>
        <taxon>Mesorhabditinae</taxon>
        <taxon>Mesorhabditis</taxon>
    </lineage>
</organism>
<dbReference type="AlphaFoldDB" id="A0AAF3FCL0"/>
<evidence type="ECO:0000256" key="4">
    <source>
        <dbReference type="SAM" id="MobiDB-lite"/>
    </source>
</evidence>
<feature type="compositionally biased region" description="Gly residues" evidence="4">
    <location>
        <begin position="288"/>
        <end position="300"/>
    </location>
</feature>
<feature type="region of interest" description="Disordered" evidence="4">
    <location>
        <begin position="193"/>
        <end position="227"/>
    </location>
</feature>
<feature type="domain" description="RRM" evidence="5">
    <location>
        <begin position="23"/>
        <end position="106"/>
    </location>
</feature>
<dbReference type="GO" id="GO:0003730">
    <property type="term" value="F:mRNA 3'-UTR binding"/>
    <property type="evidence" value="ECO:0007669"/>
    <property type="project" value="TreeGrafter"/>
</dbReference>
<sequence>MSSQEADEYKNDPNVQENSEAFCKIFIGGIKLETTEETMREFYGKFGEITDCVIMKDPHTKRSRGFGFVTYKHKPMVDECMKNRPHEIDGKTVDPKRAVPKDASNKNESNISSKRLYVSGVKDSHTEDMFRDYFTTYGNVEKVEIIVDKSTGKPRGFAFVSFDDYDPVDQCILEKSHTIEGSRCDVKKALSKDEMAKAQNQRDRQQRFHQTRGPGGRGGGGYQGGGWNQGGGGGYGGGYDQGYGGWNGGQQQGWAADAGAGWGQQGGWGAGQQGGWAGQQGGQQQWGAGQGNGWGRGGHQ</sequence>
<evidence type="ECO:0000256" key="3">
    <source>
        <dbReference type="PROSITE-ProRule" id="PRU00176"/>
    </source>
</evidence>
<feature type="region of interest" description="Disordered" evidence="4">
    <location>
        <begin position="250"/>
        <end position="300"/>
    </location>
</feature>
<dbReference type="SMART" id="SM00360">
    <property type="entry name" value="RRM"/>
    <property type="match status" value="2"/>
</dbReference>
<feature type="compositionally biased region" description="Gly residues" evidence="4">
    <location>
        <begin position="213"/>
        <end position="227"/>
    </location>
</feature>
<dbReference type="Gene3D" id="3.30.70.330">
    <property type="match status" value="2"/>
</dbReference>
<dbReference type="PROSITE" id="PS50102">
    <property type="entry name" value="RRM"/>
    <property type="match status" value="2"/>
</dbReference>
<dbReference type="PANTHER" id="PTHR48026">
    <property type="entry name" value="HOMOLOGOUS TO DROSOPHILA SQD (SQUID) PROTEIN"/>
    <property type="match status" value="1"/>
</dbReference>
<proteinExistence type="predicted"/>
<name>A0AAF3FCL0_9BILA</name>
<reference evidence="7" key="1">
    <citation type="submission" date="2024-02" db="UniProtKB">
        <authorList>
            <consortium name="WormBaseParasite"/>
        </authorList>
    </citation>
    <scope>IDENTIFICATION</scope>
</reference>
<dbReference type="PANTHER" id="PTHR48026:SF14">
    <property type="entry name" value="HETEROGENEOUS NUCLEAR RIBONUCLEOPROTEIN A1"/>
    <property type="match status" value="1"/>
</dbReference>
<feature type="compositionally biased region" description="Basic and acidic residues" evidence="4">
    <location>
        <begin position="193"/>
        <end position="206"/>
    </location>
</feature>
<evidence type="ECO:0000313" key="7">
    <source>
        <dbReference type="WBParaSite" id="MBELARI_LOCUS4608.2"/>
    </source>
</evidence>
<evidence type="ECO:0000313" key="6">
    <source>
        <dbReference type="Proteomes" id="UP000887575"/>
    </source>
</evidence>
<evidence type="ECO:0000256" key="1">
    <source>
        <dbReference type="ARBA" id="ARBA00022737"/>
    </source>
</evidence>
<dbReference type="GO" id="GO:0098687">
    <property type="term" value="C:chromosomal region"/>
    <property type="evidence" value="ECO:0007669"/>
    <property type="project" value="UniProtKB-ARBA"/>
</dbReference>
<protein>
    <submittedName>
        <fullName evidence="7">RRM domain-containing protein</fullName>
    </submittedName>
</protein>
<dbReference type="GO" id="GO:0071013">
    <property type="term" value="C:catalytic step 2 spliceosome"/>
    <property type="evidence" value="ECO:0007669"/>
    <property type="project" value="TreeGrafter"/>
</dbReference>
<keyword evidence="2 3" id="KW-0694">RNA-binding</keyword>
<dbReference type="Pfam" id="PF00076">
    <property type="entry name" value="RRM_1"/>
    <property type="match status" value="2"/>
</dbReference>
<dbReference type="GO" id="GO:0000398">
    <property type="term" value="P:mRNA splicing, via spliceosome"/>
    <property type="evidence" value="ECO:0007669"/>
    <property type="project" value="TreeGrafter"/>
</dbReference>
<dbReference type="InterPro" id="IPR012677">
    <property type="entry name" value="Nucleotide-bd_a/b_plait_sf"/>
</dbReference>